<feature type="transmembrane region" description="Helical" evidence="6">
    <location>
        <begin position="174"/>
        <end position="192"/>
    </location>
</feature>
<name>A0ABX0G557_9RHOB</name>
<reference evidence="8 9" key="1">
    <citation type="journal article" date="2022" name="Microorganisms">
        <title>Genome Sequence and Characterization of a Xanthorhodopsin-Containing, Aerobic Anoxygenic Phototrophic Rhodobacter Species, Isolated from Mesophilic Conditions at Yellowstone National Park.</title>
        <authorList>
            <person name="Kyndt J.A."/>
            <person name="Robertson S."/>
            <person name="Shoffstall I.B."/>
            <person name="Ramaley R.F."/>
            <person name="Meyer T.E."/>
        </authorList>
    </citation>
    <scope>NUCLEOTIDE SEQUENCE [LARGE SCALE GENOMIC DNA]</scope>
    <source>
        <strain evidence="8 9">M37P</strain>
    </source>
</reference>
<keyword evidence="4 6" id="KW-1133">Transmembrane helix</keyword>
<evidence type="ECO:0000313" key="8">
    <source>
        <dbReference type="EMBL" id="NHB76340.1"/>
    </source>
</evidence>
<feature type="domain" description="EamA" evidence="7">
    <location>
        <begin position="145"/>
        <end position="274"/>
    </location>
</feature>
<dbReference type="InterPro" id="IPR000620">
    <property type="entry name" value="EamA_dom"/>
</dbReference>
<dbReference type="InterPro" id="IPR037185">
    <property type="entry name" value="EmrE-like"/>
</dbReference>
<feature type="transmembrane region" description="Helical" evidence="6">
    <location>
        <begin position="120"/>
        <end position="136"/>
    </location>
</feature>
<evidence type="ECO:0000256" key="4">
    <source>
        <dbReference type="ARBA" id="ARBA00022989"/>
    </source>
</evidence>
<proteinExistence type="inferred from homology"/>
<feature type="transmembrane region" description="Helical" evidence="6">
    <location>
        <begin position="204"/>
        <end position="225"/>
    </location>
</feature>
<sequence length="292" mass="30285">MSPTGKGLLLGLGGFGLFSVADATIKHLGGAYHAVQIVAFAGLFTLPLIGLIWLRTRAPLRPAHPWLMAVRSLALVGNGLLVTYVFTAIPLAEAYAIFFTLPLVLTLMAWPLLGDRVDAVGALAVVVGLIGVMVALNPGRVAFGIGHLAAVAGMVLAAVHYLIVRKVGGVEAPVAMLLYPVLAQTVSAFLLLPGRYQPMPLADLATVAGVSVTAMVGTLLMFAAYRAAPPVVVAPTQYSQIAFAALFGALFFDEPMSPAIAIGMAIIAVAGLLVIARQDRPHPAALADPQRG</sequence>
<feature type="transmembrane region" description="Helical" evidence="6">
    <location>
        <begin position="142"/>
        <end position="162"/>
    </location>
</feature>
<dbReference type="RefSeq" id="WP_166402370.1">
    <property type="nucleotide sequence ID" value="NZ_JAANHS010000003.1"/>
</dbReference>
<dbReference type="Pfam" id="PF00892">
    <property type="entry name" value="EamA"/>
    <property type="match status" value="2"/>
</dbReference>
<comment type="subcellular location">
    <subcellularLocation>
        <location evidence="1">Membrane</location>
        <topology evidence="1">Multi-pass membrane protein</topology>
    </subcellularLocation>
</comment>
<feature type="transmembrane region" description="Helical" evidence="6">
    <location>
        <begin position="258"/>
        <end position="276"/>
    </location>
</feature>
<organism evidence="8 9">
    <name type="scientific">Rhodobacter calidifons</name>
    <dbReference type="NCBI Taxonomy" id="2715277"/>
    <lineage>
        <taxon>Bacteria</taxon>
        <taxon>Pseudomonadati</taxon>
        <taxon>Pseudomonadota</taxon>
        <taxon>Alphaproteobacteria</taxon>
        <taxon>Rhodobacterales</taxon>
        <taxon>Rhodobacter group</taxon>
        <taxon>Rhodobacter</taxon>
    </lineage>
</organism>
<feature type="transmembrane region" description="Helical" evidence="6">
    <location>
        <begin position="33"/>
        <end position="54"/>
    </location>
</feature>
<comment type="similarity">
    <text evidence="2">Belongs to the drug/metabolite transporter (DMT) superfamily. 10 TMS drug/metabolite exporter (DME) (TC 2.A.7.3) family.</text>
</comment>
<evidence type="ECO:0000256" key="5">
    <source>
        <dbReference type="ARBA" id="ARBA00023136"/>
    </source>
</evidence>
<feature type="transmembrane region" description="Helical" evidence="6">
    <location>
        <begin position="95"/>
        <end position="113"/>
    </location>
</feature>
<gene>
    <name evidence="8" type="ORF">G8O29_06220</name>
</gene>
<evidence type="ECO:0000256" key="6">
    <source>
        <dbReference type="SAM" id="Phobius"/>
    </source>
</evidence>
<dbReference type="EMBL" id="JAANHS010000003">
    <property type="protein sequence ID" value="NHB76340.1"/>
    <property type="molecule type" value="Genomic_DNA"/>
</dbReference>
<protein>
    <submittedName>
        <fullName evidence="8">DMT family transporter</fullName>
    </submittedName>
</protein>
<evidence type="ECO:0000256" key="1">
    <source>
        <dbReference type="ARBA" id="ARBA00004141"/>
    </source>
</evidence>
<feature type="domain" description="EamA" evidence="7">
    <location>
        <begin position="6"/>
        <end position="135"/>
    </location>
</feature>
<accession>A0ABX0G557</accession>
<feature type="transmembrane region" description="Helical" evidence="6">
    <location>
        <begin position="232"/>
        <end position="252"/>
    </location>
</feature>
<keyword evidence="9" id="KW-1185">Reference proteome</keyword>
<dbReference type="Proteomes" id="UP001515660">
    <property type="component" value="Unassembled WGS sequence"/>
</dbReference>
<evidence type="ECO:0000259" key="7">
    <source>
        <dbReference type="Pfam" id="PF00892"/>
    </source>
</evidence>
<keyword evidence="3 6" id="KW-0812">Transmembrane</keyword>
<comment type="caution">
    <text evidence="8">The sequence shown here is derived from an EMBL/GenBank/DDBJ whole genome shotgun (WGS) entry which is preliminary data.</text>
</comment>
<dbReference type="SUPFAM" id="SSF103481">
    <property type="entry name" value="Multidrug resistance efflux transporter EmrE"/>
    <property type="match status" value="2"/>
</dbReference>
<feature type="transmembrane region" description="Helical" evidence="6">
    <location>
        <begin position="66"/>
        <end position="89"/>
    </location>
</feature>
<evidence type="ECO:0000256" key="2">
    <source>
        <dbReference type="ARBA" id="ARBA00009853"/>
    </source>
</evidence>
<dbReference type="PANTHER" id="PTHR22911">
    <property type="entry name" value="ACYL-MALONYL CONDENSING ENZYME-RELATED"/>
    <property type="match status" value="1"/>
</dbReference>
<keyword evidence="5 6" id="KW-0472">Membrane</keyword>
<dbReference type="PANTHER" id="PTHR22911:SF6">
    <property type="entry name" value="SOLUTE CARRIER FAMILY 35 MEMBER G1"/>
    <property type="match status" value="1"/>
</dbReference>
<evidence type="ECO:0000256" key="3">
    <source>
        <dbReference type="ARBA" id="ARBA00022692"/>
    </source>
</evidence>
<evidence type="ECO:0000313" key="9">
    <source>
        <dbReference type="Proteomes" id="UP001515660"/>
    </source>
</evidence>